<gene>
    <name evidence="1" type="ORF">EA660_20005</name>
</gene>
<reference evidence="1 2" key="1">
    <citation type="submission" date="2019-02" db="EMBL/GenBank/DDBJ databases">
        <title>WGS of Pseudoxanthomonas species novum from clinical isolates.</title>
        <authorList>
            <person name="Bernier A.-M."/>
            <person name="Bernard K."/>
            <person name="Vachon A."/>
        </authorList>
    </citation>
    <scope>NUCLEOTIDE SEQUENCE [LARGE SCALE GENOMIC DNA]</scope>
    <source>
        <strain evidence="1 2">NML171200</strain>
    </source>
</reference>
<organism evidence="1 2">
    <name type="scientific">Pseudoxanthomonas winnipegensis</name>
    <dbReference type="NCBI Taxonomy" id="2480810"/>
    <lineage>
        <taxon>Bacteria</taxon>
        <taxon>Pseudomonadati</taxon>
        <taxon>Pseudomonadota</taxon>
        <taxon>Gammaproteobacteria</taxon>
        <taxon>Lysobacterales</taxon>
        <taxon>Lysobacteraceae</taxon>
        <taxon>Pseudoxanthomonas</taxon>
    </lineage>
</organism>
<evidence type="ECO:0000313" key="1">
    <source>
        <dbReference type="EMBL" id="TAA19113.1"/>
    </source>
</evidence>
<accession>A0A4Q8L4X8</accession>
<dbReference type="RefSeq" id="WP_130553195.1">
    <property type="nucleotide sequence ID" value="NZ_SHMC01000013.1"/>
</dbReference>
<comment type="caution">
    <text evidence="1">The sequence shown here is derived from an EMBL/GenBank/DDBJ whole genome shotgun (WGS) entry which is preliminary data.</text>
</comment>
<sequence>MNTSRGRQPDPGARPEKIELTEEWELIYWTQHFDTDEQTLRAAIEETGNIPDQVKRHLESRR</sequence>
<proteinExistence type="predicted"/>
<dbReference type="Pfam" id="PF12244">
    <property type="entry name" value="DUF3606"/>
    <property type="match status" value="1"/>
</dbReference>
<dbReference type="EMBL" id="SHMC01000013">
    <property type="protein sequence ID" value="TAA19113.1"/>
    <property type="molecule type" value="Genomic_DNA"/>
</dbReference>
<dbReference type="InterPro" id="IPR022037">
    <property type="entry name" value="DUF3606"/>
</dbReference>
<dbReference type="Proteomes" id="UP000292627">
    <property type="component" value="Unassembled WGS sequence"/>
</dbReference>
<dbReference type="AlphaFoldDB" id="A0A4Q8L4X8"/>
<name>A0A4Q8L4X8_9GAMM</name>
<dbReference type="OrthoDB" id="7030114at2"/>
<protein>
    <submittedName>
        <fullName evidence="1">DUF3606 domain-containing protein</fullName>
    </submittedName>
</protein>
<evidence type="ECO:0000313" key="2">
    <source>
        <dbReference type="Proteomes" id="UP000292627"/>
    </source>
</evidence>